<keyword evidence="1" id="KW-0472">Membrane</keyword>
<feature type="transmembrane region" description="Helical" evidence="1">
    <location>
        <begin position="102"/>
        <end position="121"/>
    </location>
</feature>
<dbReference type="PANTHER" id="PTHR46211">
    <property type="entry name" value="GLYCEROPHOSPHORYL DIESTER PHOSPHODIESTERASE"/>
    <property type="match status" value="1"/>
</dbReference>
<dbReference type="PANTHER" id="PTHR46211:SF8">
    <property type="entry name" value="PHOSPHODIESTERASE"/>
    <property type="match status" value="1"/>
</dbReference>
<dbReference type="Proteomes" id="UP000182448">
    <property type="component" value="Unassembled WGS sequence"/>
</dbReference>
<dbReference type="GO" id="GO:0008081">
    <property type="term" value="F:phosphoric diester hydrolase activity"/>
    <property type="evidence" value="ECO:0007669"/>
    <property type="project" value="InterPro"/>
</dbReference>
<evidence type="ECO:0000256" key="1">
    <source>
        <dbReference type="SAM" id="Phobius"/>
    </source>
</evidence>
<organism evidence="3 6">
    <name type="scientific">Weissella hellenica</name>
    <dbReference type="NCBI Taxonomy" id="46256"/>
    <lineage>
        <taxon>Bacteria</taxon>
        <taxon>Bacillati</taxon>
        <taxon>Bacillota</taxon>
        <taxon>Bacilli</taxon>
        <taxon>Lactobacillales</taxon>
        <taxon>Lactobacillaceae</taxon>
        <taxon>Weissella</taxon>
    </lineage>
</organism>
<dbReference type="Pfam" id="PF03009">
    <property type="entry name" value="GDPD"/>
    <property type="match status" value="1"/>
</dbReference>
<dbReference type="EMBL" id="FMAW01000004">
    <property type="protein sequence ID" value="SCB86416.1"/>
    <property type="molecule type" value="Genomic_DNA"/>
</dbReference>
<feature type="transmembrane region" description="Helical" evidence="1">
    <location>
        <begin position="63"/>
        <end position="82"/>
    </location>
</feature>
<dbReference type="GO" id="GO:0006629">
    <property type="term" value="P:lipid metabolic process"/>
    <property type="evidence" value="ECO:0007669"/>
    <property type="project" value="InterPro"/>
</dbReference>
<evidence type="ECO:0000313" key="5">
    <source>
        <dbReference type="Proteomes" id="UP000182448"/>
    </source>
</evidence>
<dbReference type="Gene3D" id="3.20.20.190">
    <property type="entry name" value="Phosphatidylinositol (PI) phosphodiesterase"/>
    <property type="match status" value="1"/>
</dbReference>
<dbReference type="Pfam" id="PF10110">
    <property type="entry name" value="GPDPase_memb"/>
    <property type="match status" value="1"/>
</dbReference>
<keyword evidence="1" id="KW-1133">Transmembrane helix</keyword>
<dbReference type="Proteomes" id="UP000585749">
    <property type="component" value="Unassembled WGS sequence"/>
</dbReference>
<feature type="transmembrane region" description="Helical" evidence="1">
    <location>
        <begin position="191"/>
        <end position="215"/>
    </location>
</feature>
<feature type="domain" description="GP-PDE" evidence="2">
    <location>
        <begin position="300"/>
        <end position="528"/>
    </location>
</feature>
<evidence type="ECO:0000259" key="2">
    <source>
        <dbReference type="PROSITE" id="PS51704"/>
    </source>
</evidence>
<evidence type="ECO:0000313" key="6">
    <source>
        <dbReference type="Proteomes" id="UP000585749"/>
    </source>
</evidence>
<dbReference type="AlphaFoldDB" id="A0A4Y4G3C9"/>
<dbReference type="InterPro" id="IPR018476">
    <property type="entry name" value="GlyceroP-diester-Pdiesterase_M"/>
</dbReference>
<feature type="transmembrane region" description="Helical" evidence="1">
    <location>
        <begin position="12"/>
        <end position="30"/>
    </location>
</feature>
<dbReference type="PROSITE" id="PS51704">
    <property type="entry name" value="GP_PDE"/>
    <property type="match status" value="1"/>
</dbReference>
<feature type="transmembrane region" description="Helical" evidence="1">
    <location>
        <begin position="133"/>
        <end position="160"/>
    </location>
</feature>
<feature type="transmembrane region" description="Helical" evidence="1">
    <location>
        <begin position="227"/>
        <end position="252"/>
    </location>
</feature>
<comment type="caution">
    <text evidence="3">The sequence shown here is derived from an EMBL/GenBank/DDBJ whole genome shotgun (WGS) entry which is preliminary data.</text>
</comment>
<gene>
    <name evidence="4" type="ORF">GA0061075_10486</name>
    <name evidence="3" type="ORF">HF960_03500</name>
</gene>
<feature type="transmembrane region" description="Helical" evidence="1">
    <location>
        <begin position="272"/>
        <end position="293"/>
    </location>
</feature>
<reference evidence="4 5" key="1">
    <citation type="submission" date="2016-08" db="EMBL/GenBank/DDBJ databases">
        <authorList>
            <person name="Varghese N."/>
            <person name="Submissions Spin"/>
        </authorList>
    </citation>
    <scope>NUCLEOTIDE SEQUENCE [LARGE SCALE GENOMIC DNA]</scope>
    <source>
        <strain evidence="4 5">R-53116</strain>
    </source>
</reference>
<dbReference type="InterPro" id="IPR017946">
    <property type="entry name" value="PLC-like_Pdiesterase_TIM-brl"/>
</dbReference>
<evidence type="ECO:0000313" key="4">
    <source>
        <dbReference type="EMBL" id="SCB86416.1"/>
    </source>
</evidence>
<dbReference type="InterPro" id="IPR030395">
    <property type="entry name" value="GP_PDE_dom"/>
</dbReference>
<evidence type="ECO:0000313" key="3">
    <source>
        <dbReference type="EMBL" id="NKY66750.1"/>
    </source>
</evidence>
<keyword evidence="1" id="KW-0812">Transmembrane</keyword>
<dbReference type="EMBL" id="JAAXPM010000003">
    <property type="protein sequence ID" value="NKY66750.1"/>
    <property type="molecule type" value="Genomic_DNA"/>
</dbReference>
<dbReference type="RefSeq" id="WP_074427088.1">
    <property type="nucleotide sequence ID" value="NZ_BJEG01000002.1"/>
</dbReference>
<sequence length="552" mass="62780">MNNRYLKQTTFMMVLLLVYNYTASVGIGYINKYLPPAYQLDTSGISALLNDLKSNGLQYGMSMIGYFLVYLIFVILLITVVLHHYHQLHIKAWLRNIHRGKVYVWLFILLLILLPLNQFGMKVPVINHIPIPATFISMISGTWIKLFAGVVYLGMLLIVFRLKDTTYYLIVADEKLKQAIKKSWYKNKHQLLGNATLILWLIGQLLLTVGILMVLQYCIDYVGNLDISIAAANIFIACLTGILYFVTAQWLLMFTTSLTIRIDQKPSVSMQLLAVVAMIATGGLSLSLANRFMQKPATSQLVMAHMGVTSDRDVQNAIENLRKVSATKPDYVEIDIQHTKDGVYVLSHDATIKATNGKKYKISQTNWEQLQKVTYQSNGKKIKVSNFGDYLNEANRLNQRLLVELKINSSISNQELKDFMHQYGSAMQKNGAQLQSLNQNALKRLAGYTDITSGLLSPLNNTINRDKTNQFYALEYSSVEPKTSQQAHQVDKKLYAWTVDGHTDIMTMYAYGVDGFITNEPKETRAYLKRIIQRPNYALVIWHSMLFAKTDF</sequence>
<dbReference type="SUPFAM" id="SSF51695">
    <property type="entry name" value="PLC-like phosphodiesterases"/>
    <property type="match status" value="1"/>
</dbReference>
<keyword evidence="5" id="KW-1185">Reference proteome</keyword>
<dbReference type="OrthoDB" id="384721at2"/>
<name>A0A4Y4G3C9_WEIHE</name>
<reference evidence="3 6" key="2">
    <citation type="submission" date="2020-04" db="EMBL/GenBank/DDBJ databases">
        <title>MicrobeNet Type strains.</title>
        <authorList>
            <person name="Nicholson A.C."/>
        </authorList>
    </citation>
    <scope>NUCLEOTIDE SEQUENCE [LARGE SCALE GENOMIC DNA]</scope>
    <source>
        <strain evidence="3 6">CCUG 33494</strain>
    </source>
</reference>
<proteinExistence type="predicted"/>
<accession>A0A4Y4G3C9</accession>
<protein>
    <submittedName>
        <fullName evidence="3">Glycerophosphodiester phosphodiesterase</fullName>
    </submittedName>
    <submittedName>
        <fullName evidence="4">Glycerophosphoryl diester phosphodiesterase</fullName>
    </submittedName>
</protein>